<comment type="caution">
    <text evidence="2">The sequence shown here is derived from an EMBL/GenBank/DDBJ whole genome shotgun (WGS) entry which is preliminary data.</text>
</comment>
<dbReference type="OrthoDB" id="949132at2"/>
<dbReference type="PANTHER" id="PTHR34846">
    <property type="entry name" value="4-CARBOXYMUCONOLACTONE DECARBOXYLASE FAMILY PROTEIN (AFU_ORTHOLOGUE AFUA_6G11590)"/>
    <property type="match status" value="1"/>
</dbReference>
<dbReference type="Proteomes" id="UP000317624">
    <property type="component" value="Unassembled WGS sequence"/>
</dbReference>
<protein>
    <submittedName>
        <fullName evidence="2">Carboxymuconolactone decarboxylase family protein</fullName>
    </submittedName>
</protein>
<dbReference type="EMBL" id="VMRJ01000003">
    <property type="protein sequence ID" value="TVT40464.1"/>
    <property type="molecule type" value="Genomic_DNA"/>
</dbReference>
<reference evidence="2 3" key="1">
    <citation type="submission" date="2019-07" db="EMBL/GenBank/DDBJ databases">
        <title>Hymenobacter sp. straun FUR1 Genome sequencing and assembly.</title>
        <authorList>
            <person name="Chhetri G."/>
        </authorList>
    </citation>
    <scope>NUCLEOTIDE SEQUENCE [LARGE SCALE GENOMIC DNA]</scope>
    <source>
        <strain evidence="2 3">Fur1</strain>
    </source>
</reference>
<dbReference type="SUPFAM" id="SSF69118">
    <property type="entry name" value="AhpD-like"/>
    <property type="match status" value="1"/>
</dbReference>
<sequence length="200" mass="21531">MATFEDNLGGRLALLAPDDLNSDQKKLYNQLQDTMVPWAKKSGFQAATFDDRLVGPFNAMLRSPLIAKALMSVTAAEGEHTSLNEKVRQVVILTVGAAWQAAYELYAHTAVGRQAGFDEATLQQLVAGQKPATLSADEAVAYDFTHRLTTTHQIAPELYEQAIVTFGEKGVVDMIALAGQYMTISGLLNTFAVPAPTAAT</sequence>
<evidence type="ECO:0000259" key="1">
    <source>
        <dbReference type="Pfam" id="PF02627"/>
    </source>
</evidence>
<dbReference type="Gene3D" id="1.20.1290.10">
    <property type="entry name" value="AhpD-like"/>
    <property type="match status" value="1"/>
</dbReference>
<gene>
    <name evidence="2" type="ORF">FNT36_13370</name>
</gene>
<dbReference type="GO" id="GO:0051920">
    <property type="term" value="F:peroxiredoxin activity"/>
    <property type="evidence" value="ECO:0007669"/>
    <property type="project" value="InterPro"/>
</dbReference>
<proteinExistence type="predicted"/>
<accession>A0A558BVB8</accession>
<dbReference type="AlphaFoldDB" id="A0A558BVB8"/>
<dbReference type="RefSeq" id="WP_144848398.1">
    <property type="nucleotide sequence ID" value="NZ_VMRJ01000003.1"/>
</dbReference>
<dbReference type="Pfam" id="PF02627">
    <property type="entry name" value="CMD"/>
    <property type="match status" value="1"/>
</dbReference>
<dbReference type="PANTHER" id="PTHR34846:SF11">
    <property type="entry name" value="4-CARBOXYMUCONOLACTONE DECARBOXYLASE FAMILY PROTEIN (AFU_ORTHOLOGUE AFUA_6G11590)"/>
    <property type="match status" value="1"/>
</dbReference>
<dbReference type="InterPro" id="IPR003779">
    <property type="entry name" value="CMD-like"/>
</dbReference>
<evidence type="ECO:0000313" key="3">
    <source>
        <dbReference type="Proteomes" id="UP000317624"/>
    </source>
</evidence>
<keyword evidence="3" id="KW-1185">Reference proteome</keyword>
<name>A0A558BVB8_9BACT</name>
<evidence type="ECO:0000313" key="2">
    <source>
        <dbReference type="EMBL" id="TVT40464.1"/>
    </source>
</evidence>
<feature type="domain" description="Carboxymuconolactone decarboxylase-like" evidence="1">
    <location>
        <begin position="64"/>
        <end position="139"/>
    </location>
</feature>
<dbReference type="InterPro" id="IPR029032">
    <property type="entry name" value="AhpD-like"/>
</dbReference>
<organism evidence="2 3">
    <name type="scientific">Hymenobacter setariae</name>
    <dbReference type="NCBI Taxonomy" id="2594794"/>
    <lineage>
        <taxon>Bacteria</taxon>
        <taxon>Pseudomonadati</taxon>
        <taxon>Bacteroidota</taxon>
        <taxon>Cytophagia</taxon>
        <taxon>Cytophagales</taxon>
        <taxon>Hymenobacteraceae</taxon>
        <taxon>Hymenobacter</taxon>
    </lineage>
</organism>